<name>A0A0L0N675_TOLOC</name>
<dbReference type="STRING" id="1163406.A0A0L0N675"/>
<sequence>MGTIPYDSIIGSNPFRFLVGLHKREFTIHSALVAHQSRALDALVNGGMREAHDGCAIWEQVDEKTFTRFGQYMYTGDYDAADPVASSASTTKDTSSNGTDGLQDRDIDEWFVPPDEYSVVWKTKKPSYSSRRRRLWNEFENAQDYGPARCPRPRKNTDPRASYREVFLSHARLYVFADCYGISQLAQLSFLKLRGTLVAFELFDERTGDVVELLRYCYMDPVPEKLRELVVHFVACHVEKLWKNEEFQGLVEAYGELSRALVGKLLARLD</sequence>
<dbReference type="PROSITE" id="PS50097">
    <property type="entry name" value="BTB"/>
    <property type="match status" value="1"/>
</dbReference>
<organism evidence="3 4">
    <name type="scientific">Tolypocladium ophioglossoides (strain CBS 100239)</name>
    <name type="common">Snaketongue truffleclub</name>
    <name type="synonym">Elaphocordyceps ophioglossoides</name>
    <dbReference type="NCBI Taxonomy" id="1163406"/>
    <lineage>
        <taxon>Eukaryota</taxon>
        <taxon>Fungi</taxon>
        <taxon>Dikarya</taxon>
        <taxon>Ascomycota</taxon>
        <taxon>Pezizomycotina</taxon>
        <taxon>Sordariomycetes</taxon>
        <taxon>Hypocreomycetidae</taxon>
        <taxon>Hypocreales</taxon>
        <taxon>Ophiocordycipitaceae</taxon>
        <taxon>Tolypocladium</taxon>
    </lineage>
</organism>
<dbReference type="AlphaFoldDB" id="A0A0L0N675"/>
<feature type="compositionally biased region" description="Low complexity" evidence="1">
    <location>
        <begin position="85"/>
        <end position="96"/>
    </location>
</feature>
<keyword evidence="4" id="KW-1185">Reference proteome</keyword>
<dbReference type="InterPro" id="IPR011333">
    <property type="entry name" value="SKP1/BTB/POZ_sf"/>
</dbReference>
<comment type="caution">
    <text evidence="3">The sequence shown here is derived from an EMBL/GenBank/DDBJ whole genome shotgun (WGS) entry which is preliminary data.</text>
</comment>
<evidence type="ECO:0000256" key="1">
    <source>
        <dbReference type="SAM" id="MobiDB-lite"/>
    </source>
</evidence>
<dbReference type="PANTHER" id="PTHR47843:SF5">
    <property type="entry name" value="BTB_POZ DOMAIN PROTEIN"/>
    <property type="match status" value="1"/>
</dbReference>
<evidence type="ECO:0000259" key="2">
    <source>
        <dbReference type="PROSITE" id="PS50097"/>
    </source>
</evidence>
<dbReference type="InterPro" id="IPR000210">
    <property type="entry name" value="BTB/POZ_dom"/>
</dbReference>
<accession>A0A0L0N675</accession>
<dbReference type="EMBL" id="LFRF01000017">
    <property type="protein sequence ID" value="KND89567.1"/>
    <property type="molecule type" value="Genomic_DNA"/>
</dbReference>
<dbReference type="Gene3D" id="3.30.710.10">
    <property type="entry name" value="Potassium Channel Kv1.1, Chain A"/>
    <property type="match status" value="1"/>
</dbReference>
<dbReference type="PANTHER" id="PTHR47843">
    <property type="entry name" value="BTB DOMAIN-CONTAINING PROTEIN-RELATED"/>
    <property type="match status" value="1"/>
</dbReference>
<dbReference type="OrthoDB" id="9997739at2759"/>
<protein>
    <recommendedName>
        <fullName evidence="2">BTB domain-containing protein</fullName>
    </recommendedName>
</protein>
<reference evidence="3 4" key="1">
    <citation type="journal article" date="2015" name="BMC Genomics">
        <title>The genome of the truffle-parasite Tolypocladium ophioglossoides and the evolution of antifungal peptaibiotics.</title>
        <authorList>
            <person name="Quandt C.A."/>
            <person name="Bushley K.E."/>
            <person name="Spatafora J.W."/>
        </authorList>
    </citation>
    <scope>NUCLEOTIDE SEQUENCE [LARGE SCALE GENOMIC DNA]</scope>
    <source>
        <strain evidence="3 4">CBS 100239</strain>
    </source>
</reference>
<evidence type="ECO:0000313" key="3">
    <source>
        <dbReference type="EMBL" id="KND89567.1"/>
    </source>
</evidence>
<evidence type="ECO:0000313" key="4">
    <source>
        <dbReference type="Proteomes" id="UP000036947"/>
    </source>
</evidence>
<proteinExistence type="predicted"/>
<gene>
    <name evidence="3" type="ORF">TOPH_05669</name>
</gene>
<dbReference type="Proteomes" id="UP000036947">
    <property type="component" value="Unassembled WGS sequence"/>
</dbReference>
<feature type="domain" description="BTB" evidence="2">
    <location>
        <begin position="13"/>
        <end position="82"/>
    </location>
</feature>
<feature type="region of interest" description="Disordered" evidence="1">
    <location>
        <begin position="84"/>
        <end position="106"/>
    </location>
</feature>
<dbReference type="SUPFAM" id="SSF54695">
    <property type="entry name" value="POZ domain"/>
    <property type="match status" value="1"/>
</dbReference>